<evidence type="ECO:0000313" key="24">
    <source>
        <dbReference type="WBParaSite" id="SRDH1_8560.2"/>
    </source>
</evidence>
<feature type="binding site" evidence="21">
    <location>
        <position position="1173"/>
    </location>
    <ligand>
        <name>[3Fe-4S] cluster</name>
        <dbReference type="ChEBI" id="CHEBI:21137"/>
    </ligand>
</feature>
<evidence type="ECO:0000256" key="9">
    <source>
        <dbReference type="ARBA" id="ARBA00022643"/>
    </source>
</evidence>
<comment type="similarity">
    <text evidence="6">Belongs to the glutamate synthase family.</text>
</comment>
<evidence type="ECO:0000256" key="21">
    <source>
        <dbReference type="PIRSR" id="PIRSR000187-2"/>
    </source>
</evidence>
<feature type="binding site" evidence="21">
    <location>
        <position position="1179"/>
    </location>
    <ligand>
        <name>[3Fe-4S] cluster</name>
        <dbReference type="ChEBI" id="CHEBI:21137"/>
    </ligand>
</feature>
<sequence length="2181" mass="241720">MKLTVDEKKSKEMLFDPNEEHDACGVGFVVNTKGVRSNKVLKDAKVMLERMDHRGACACDEDTGDGSGVMTSIPYEIYLEYAREANVVLPPLGRFATGIIFIHDRNTAIPDIMKRFSKITKECDLKLLFWRMVDVKKNCIGIVAHSEEPIIVQVFVVQNSETEESFQATGFRSQVFLLRKYASNELSKSCYICSLCSERIVYKGLFTTKQLWNYYADLSNPNFLTHFAIVHNRFSTNTFPSWSRAHPQRMMAHNGEINTLRGNVNYCRARQSLMFSRYYTKAQMSKLFPIIEQGMSDSGSFDNMMEFLCQAGDYSLPEAVMMMIPEAWHNLDPEKGEMSREKWNYFKWAANSFEPWDGPALIVFSDGRYIGAILDRNGLRPARFYATSDDMVYMSSEVGVVDIQPDVKIIQKGRLKAGRLLIVDTESGQLLDDESLKSKIATKHPYDVWLKEGAIDLPEMHRAFANSPEHYKRITTLEPSIIDDRRLPLFGYNPENINLLILPMLKTSKEALGSMGNDAPLACLSEQNPHVFDYFQQLFAQVTNPPIDPFRERIVMTLMCPIGPQKNILIPSRAQTHRLWLANPILSLKDMALLRSLGGNPPSQSEDVKTTSTVLSWRSVILDTTLSVNEGSGEISLGSKLFQFLQDLCDKAENAVLHDSVDLLIISDRASSRDRLPVPILLAVGAVHQRLVRRELRMRVGIIAETGESKEVHHFCTLIGFGADAICPYLIFESVSRLNCEGLLTSATVVNEEELYSSFITSVERGILKVMAKMGISTLHSYKSAQIFEAVGLAQSVIDMCFCGAVSRVGGADFEILAREVTARHRLAYPECQTLCTKVLDNLGQFGNNPGFYHWRLGGENHMNSPEVIAKLQAASRNNSHEAYNMFVQVSDECSRHCTLRGQLDFNYSENPLPLDLVESAVEIVKRFSTGAMSLGSISSEAHTALARAMNKLGGRSNTGEGGELPERYKNPEICSAIKQVASGRFGVNSSYLAHAEMLQIKMAQGAKPGEGGELPGYKVTEEIANTRYSVPGVGLISPPPHHDIYSIEDLAQLIYDLKAANPFAVVSVKLVSEIGVGIVAAGVAKARAAHITISGHDGGTGASSWTGIKHAGLPWELGIAETHQSLTSQQARSRVKLQVDGQIRTGRDVVIACILGADEFAMSTAPLIVLGCTMMRKCHLNTCPVGIATQDPILRKKFAGSPEHVINYLFLLAEEVRQYLSRLGVSSLREIVGRTEYLKPRKPCLTAKSQLIDLSRLMIKTEPDEVHYGSLRQSDSVKDFRENPTTLSFADLLPADRRLDIIILRAAHKLIDAPENIELNPSESVVYVTESINNSDRTVGTTLSYAISAKFAEKGLPHNRRIMVNVSGSAGQSFGAFLAHGVHIRLEGDANDYVGKGLSGGKITIVPPKHLLEEGYKSEDNLIVGNVCLYGAIEGRLFLRGQAAERFCVRNSGATVVVEGVGDHGCEYMTGGRAVILGRTGRNFAAGMSGGLAFVYDPLGLNGDFVKKCNMELIDLELMNSQNTYSGWLKEILVEFVKETDSQVGINILADWNKSINHFVLVFPRDYKNALAKLKASTTATDSKVQKTSPFVESNKVNAHGVQGNCAASSSSLIFCIFCRTCQTQTTDIEDVISDEPTEKLDKVRGFVKYARQKQNYRPVEERVKDWEEVYALKQIRQGLVKQAARCMDCGVPFCQSYVGCPLGNLIPNWNDLVFKGDWHAAHIALAQTNNFPEFTGRVCPAPCEGACVLGINSDPVTIKHIEGTIADKAWENGWLHPIPDENRIPTGKRIAIVGSGPSGLACADQLNKVGHDVIVIERRNLPGGLLRYGIPTMKLSREVLDRRLNLMKANGVKFELNTRVGNDGQPSEPRDLNSVCRDPADKENIWSARKLLDEFDAIVLCLGATWPRDLNIPGRQLQGIHFAMSFLERWQRYQHKNKIKHTYFDLQNDNNFDSDSVATLAKGKRVVILGGGDTGVDCIATSVRHGAENIRVFEILPPPPTTRDINENPWPEWPRIWRVDYGHSEVAVRINGDPRQFNTITKEFLDNGKGSVGGIRTAKVEWTKSSTGKWLMNEVPNSEETFECDLVLLAMGFLGPETTLAKEFELSLTNQSVIQVLPDKPYTTHIPKVYAAGDCRRGQSLVVHAINEGRLAARQVDLDLMGKTQLPGPGGIIKTANLR</sequence>
<comment type="catalytic activity">
    <reaction evidence="19">
        <text>2 L-glutamate + NAD(+) = L-glutamine + 2-oxoglutarate + NADH + H(+)</text>
        <dbReference type="Rhea" id="RHEA:13753"/>
        <dbReference type="ChEBI" id="CHEBI:15378"/>
        <dbReference type="ChEBI" id="CHEBI:16810"/>
        <dbReference type="ChEBI" id="CHEBI:29985"/>
        <dbReference type="ChEBI" id="CHEBI:57540"/>
        <dbReference type="ChEBI" id="CHEBI:57945"/>
        <dbReference type="ChEBI" id="CHEBI:58359"/>
        <dbReference type="EC" id="1.4.1.14"/>
    </reaction>
</comment>
<reference evidence="24" key="2">
    <citation type="submission" date="2023-11" db="UniProtKB">
        <authorList>
            <consortium name="WormBaseParasite"/>
        </authorList>
    </citation>
    <scope>IDENTIFICATION</scope>
</reference>
<keyword evidence="7" id="KW-0028">Amino-acid biosynthesis</keyword>
<dbReference type="InterPro" id="IPR012220">
    <property type="entry name" value="Glu_synth_euk"/>
</dbReference>
<dbReference type="PRINTS" id="PR00419">
    <property type="entry name" value="ADXRDTASE"/>
</dbReference>
<dbReference type="InterPro" id="IPR006005">
    <property type="entry name" value="Glut_synth_ssu1"/>
</dbReference>
<dbReference type="PROSITE" id="PS51278">
    <property type="entry name" value="GATASE_TYPE_2"/>
    <property type="match status" value="1"/>
</dbReference>
<evidence type="ECO:0000256" key="8">
    <source>
        <dbReference type="ARBA" id="ARBA00022630"/>
    </source>
</evidence>
<evidence type="ECO:0000256" key="13">
    <source>
        <dbReference type="ARBA" id="ARBA00023002"/>
    </source>
</evidence>
<dbReference type="Gene3D" id="3.20.20.70">
    <property type="entry name" value="Aldolase class I"/>
    <property type="match status" value="2"/>
</dbReference>
<dbReference type="PIRSF" id="PIRSF000187">
    <property type="entry name" value="GOGAT"/>
    <property type="match status" value="1"/>
</dbReference>
<feature type="binding site" evidence="21">
    <location>
        <position position="1184"/>
    </location>
    <ligand>
        <name>[3Fe-4S] cluster</name>
        <dbReference type="ChEBI" id="CHEBI:21137"/>
    </ligand>
</feature>
<dbReference type="InterPro" id="IPR009051">
    <property type="entry name" value="Helical_ferredxn"/>
</dbReference>
<dbReference type="InterPro" id="IPR028261">
    <property type="entry name" value="DPD_II"/>
</dbReference>
<dbReference type="SUPFAM" id="SSF51971">
    <property type="entry name" value="Nucleotide-binding domain"/>
    <property type="match status" value="2"/>
</dbReference>
<dbReference type="InterPro" id="IPR023753">
    <property type="entry name" value="FAD/NAD-binding_dom"/>
</dbReference>
<keyword evidence="11" id="KW-0274">FAD</keyword>
<evidence type="ECO:0000256" key="4">
    <source>
        <dbReference type="ARBA" id="ARBA00004909"/>
    </source>
</evidence>
<evidence type="ECO:0000256" key="20">
    <source>
        <dbReference type="PIRSR" id="PIRSR000187-1"/>
    </source>
</evidence>
<dbReference type="InterPro" id="IPR029055">
    <property type="entry name" value="Ntn_hydrolases_N"/>
</dbReference>
<dbReference type="GO" id="GO:0016040">
    <property type="term" value="F:glutamate synthase (NADH) activity"/>
    <property type="evidence" value="ECO:0007669"/>
    <property type="project" value="UniProtKB-EC"/>
</dbReference>
<proteinExistence type="inferred from homology"/>
<comment type="cofactor">
    <cofactor evidence="21">
        <name>[3Fe-4S] cluster</name>
        <dbReference type="ChEBI" id="CHEBI:21137"/>
    </cofactor>
    <text evidence="21">Binds 1 [3Fe-4S] cluster.</text>
</comment>
<dbReference type="PANTHER" id="PTHR43100:SF1">
    <property type="entry name" value="GLUTAMATE SYNTHASE [NADPH] SMALL CHAIN"/>
    <property type="match status" value="1"/>
</dbReference>
<dbReference type="Gene3D" id="3.60.20.10">
    <property type="entry name" value="Glutamine Phosphoribosylpyrophosphate, subunit 1, domain 1"/>
    <property type="match status" value="1"/>
</dbReference>
<dbReference type="Pfam" id="PF01493">
    <property type="entry name" value="GXGXG"/>
    <property type="match status" value="1"/>
</dbReference>
<dbReference type="FunFam" id="3.60.20.10:FF:000001">
    <property type="entry name" value="Glutamate synthase, large subunit"/>
    <property type="match status" value="1"/>
</dbReference>
<dbReference type="InterPro" id="IPR051394">
    <property type="entry name" value="Glutamate_Synthase"/>
</dbReference>
<dbReference type="GO" id="GO:0005506">
    <property type="term" value="F:iron ion binding"/>
    <property type="evidence" value="ECO:0007669"/>
    <property type="project" value="InterPro"/>
</dbReference>
<evidence type="ECO:0000256" key="6">
    <source>
        <dbReference type="ARBA" id="ARBA00009716"/>
    </source>
</evidence>
<evidence type="ECO:0000256" key="1">
    <source>
        <dbReference type="ARBA" id="ARBA00001917"/>
    </source>
</evidence>
<keyword evidence="8" id="KW-0285">Flavoprotein</keyword>
<dbReference type="FunFam" id="3.20.20.70:FF:000314">
    <property type="entry name" value="Uncharacterized protein, isoform E"/>
    <property type="match status" value="1"/>
</dbReference>
<dbReference type="CDD" id="cd02808">
    <property type="entry name" value="GltS_FMN"/>
    <property type="match status" value="1"/>
</dbReference>
<keyword evidence="17 21" id="KW-0003">3Fe-4S</keyword>
<dbReference type="InterPro" id="IPR013785">
    <property type="entry name" value="Aldolase_TIM"/>
</dbReference>
<dbReference type="FunFam" id="2.160.20.60:FF:000001">
    <property type="entry name" value="Glutamate synthase, large subunit"/>
    <property type="match status" value="1"/>
</dbReference>
<dbReference type="NCBIfam" id="NF008730">
    <property type="entry name" value="PRK11750.1"/>
    <property type="match status" value="1"/>
</dbReference>
<accession>A0AA85G9X9</accession>
<dbReference type="SUPFAM" id="SSF56235">
    <property type="entry name" value="N-terminal nucleophile aminohydrolases (Ntn hydrolases)"/>
    <property type="match status" value="1"/>
</dbReference>
<evidence type="ECO:0000256" key="15">
    <source>
        <dbReference type="ARBA" id="ARBA00023014"/>
    </source>
</evidence>
<evidence type="ECO:0000259" key="22">
    <source>
        <dbReference type="PROSITE" id="PS51278"/>
    </source>
</evidence>
<dbReference type="GO" id="GO:0016639">
    <property type="term" value="F:oxidoreductase activity, acting on the CH-NH2 group of donors, NAD or NADP as acceptor"/>
    <property type="evidence" value="ECO:0007669"/>
    <property type="project" value="InterPro"/>
</dbReference>
<dbReference type="Proteomes" id="UP000050792">
    <property type="component" value="Unassembled WGS sequence"/>
</dbReference>
<evidence type="ECO:0000256" key="12">
    <source>
        <dbReference type="ARBA" id="ARBA00022962"/>
    </source>
</evidence>
<evidence type="ECO:0000256" key="5">
    <source>
        <dbReference type="ARBA" id="ARBA00004944"/>
    </source>
</evidence>
<dbReference type="InterPro" id="IPR017932">
    <property type="entry name" value="GATase_2_dom"/>
</dbReference>
<comment type="pathway">
    <text evidence="3">Energy metabolism; nitrogen metabolism.</text>
</comment>
<evidence type="ECO:0000256" key="17">
    <source>
        <dbReference type="ARBA" id="ARBA00023291"/>
    </source>
</evidence>
<dbReference type="Pfam" id="PF14691">
    <property type="entry name" value="Fer4_20"/>
    <property type="match status" value="1"/>
</dbReference>
<evidence type="ECO:0000256" key="10">
    <source>
        <dbReference type="ARBA" id="ARBA00022723"/>
    </source>
</evidence>
<evidence type="ECO:0000313" key="23">
    <source>
        <dbReference type="Proteomes" id="UP000050792"/>
    </source>
</evidence>
<dbReference type="PANTHER" id="PTHR43100">
    <property type="entry name" value="GLUTAMATE SYNTHASE [NADPH] SMALL CHAIN"/>
    <property type="match status" value="1"/>
</dbReference>
<keyword evidence="9" id="KW-0288">FMN</keyword>
<evidence type="ECO:0000256" key="11">
    <source>
        <dbReference type="ARBA" id="ARBA00022827"/>
    </source>
</evidence>
<comment type="cofactor">
    <cofactor evidence="1">
        <name>FMN</name>
        <dbReference type="ChEBI" id="CHEBI:58210"/>
    </cofactor>
</comment>
<dbReference type="Gene3D" id="2.160.20.60">
    <property type="entry name" value="Glutamate synthase, alpha subunit, C-terminal domain"/>
    <property type="match status" value="1"/>
</dbReference>
<dbReference type="FunFam" id="3.20.20.70:FF:000031">
    <property type="entry name" value="Glutamate synthase 1 [NADH]"/>
    <property type="match status" value="1"/>
</dbReference>
<dbReference type="Pfam" id="PF01645">
    <property type="entry name" value="Glu_synthase"/>
    <property type="match status" value="1"/>
</dbReference>
<dbReference type="InterPro" id="IPR036188">
    <property type="entry name" value="FAD/NAD-bd_sf"/>
</dbReference>
<keyword evidence="14" id="KW-0408">Iron</keyword>
<evidence type="ECO:0000256" key="3">
    <source>
        <dbReference type="ARBA" id="ARBA00004802"/>
    </source>
</evidence>
<dbReference type="NCBIfam" id="TIGR01317">
    <property type="entry name" value="GOGAT_sm_gam"/>
    <property type="match status" value="1"/>
</dbReference>
<evidence type="ECO:0000256" key="14">
    <source>
        <dbReference type="ARBA" id="ARBA00023004"/>
    </source>
</evidence>
<dbReference type="GO" id="GO:0051538">
    <property type="term" value="F:3 iron, 4 sulfur cluster binding"/>
    <property type="evidence" value="ECO:0007669"/>
    <property type="project" value="UniProtKB-KW"/>
</dbReference>
<dbReference type="Gene3D" id="1.10.1060.10">
    <property type="entry name" value="Alpha-helical ferredoxin"/>
    <property type="match status" value="1"/>
</dbReference>
<dbReference type="WBParaSite" id="SRDH1_8560.2">
    <property type="protein sequence ID" value="SRDH1_8560.2"/>
    <property type="gene ID" value="SRDH1_8560"/>
</dbReference>
<dbReference type="CDD" id="cd00713">
    <property type="entry name" value="GltS"/>
    <property type="match status" value="1"/>
</dbReference>
<evidence type="ECO:0000256" key="18">
    <source>
        <dbReference type="ARBA" id="ARBA00024383"/>
    </source>
</evidence>
<keyword evidence="15 21" id="KW-0411">Iron-sulfur</keyword>
<dbReference type="EC" id="1.4.1.14" evidence="18"/>
<feature type="active site" description="For GATase activity" evidence="20">
    <location>
        <position position="24"/>
    </location>
</feature>
<keyword evidence="12" id="KW-0315">Glutamine amidotransferase</keyword>
<feature type="domain" description="Glutamine amidotransferase type-2" evidence="22">
    <location>
        <begin position="24"/>
        <end position="426"/>
    </location>
</feature>
<dbReference type="Pfam" id="PF07992">
    <property type="entry name" value="Pyr_redox_2"/>
    <property type="match status" value="1"/>
</dbReference>
<dbReference type="GO" id="GO:0010181">
    <property type="term" value="F:FMN binding"/>
    <property type="evidence" value="ECO:0007669"/>
    <property type="project" value="InterPro"/>
</dbReference>
<organism evidence="23 24">
    <name type="scientific">Schistosoma rodhaini</name>
    <dbReference type="NCBI Taxonomy" id="6188"/>
    <lineage>
        <taxon>Eukaryota</taxon>
        <taxon>Metazoa</taxon>
        <taxon>Spiralia</taxon>
        <taxon>Lophotrochozoa</taxon>
        <taxon>Platyhelminthes</taxon>
        <taxon>Trematoda</taxon>
        <taxon>Digenea</taxon>
        <taxon>Strigeidida</taxon>
        <taxon>Schistosomatoidea</taxon>
        <taxon>Schistosomatidae</taxon>
        <taxon>Schistosoma</taxon>
    </lineage>
</organism>
<comment type="cofactor">
    <cofactor evidence="2">
        <name>FAD</name>
        <dbReference type="ChEBI" id="CHEBI:57692"/>
    </cofactor>
</comment>
<evidence type="ECO:0000256" key="16">
    <source>
        <dbReference type="ARBA" id="ARBA00023164"/>
    </source>
</evidence>
<protein>
    <recommendedName>
        <fullName evidence="18">glutamate synthase (NADH)</fullName>
        <ecNumber evidence="18">1.4.1.14</ecNumber>
    </recommendedName>
</protein>
<comment type="pathway">
    <text evidence="4">Nitrogen metabolism.</text>
</comment>
<keyword evidence="16" id="KW-0314">Glutamate biosynthesis</keyword>
<dbReference type="InterPro" id="IPR006982">
    <property type="entry name" value="Glu_synth_centr_N"/>
</dbReference>
<name>A0AA85G9X9_9TREM</name>
<keyword evidence="10" id="KW-0479">Metal-binding</keyword>
<dbReference type="SUPFAM" id="SSF69336">
    <property type="entry name" value="Alpha subunit of glutamate synthase, C-terminal domain"/>
    <property type="match status" value="1"/>
</dbReference>
<dbReference type="InterPro" id="IPR002932">
    <property type="entry name" value="Glu_synthdom"/>
</dbReference>
<keyword evidence="23" id="KW-1185">Reference proteome</keyword>
<dbReference type="GO" id="GO:0050660">
    <property type="term" value="F:flavin adenine dinucleotide binding"/>
    <property type="evidence" value="ECO:0007669"/>
    <property type="project" value="InterPro"/>
</dbReference>
<dbReference type="InterPro" id="IPR002489">
    <property type="entry name" value="Glu_synth_asu_C"/>
</dbReference>
<evidence type="ECO:0000256" key="7">
    <source>
        <dbReference type="ARBA" id="ARBA00022605"/>
    </source>
</evidence>
<dbReference type="SUPFAM" id="SSF51395">
    <property type="entry name" value="FMN-linked oxidoreductases"/>
    <property type="match status" value="1"/>
</dbReference>
<evidence type="ECO:0000256" key="2">
    <source>
        <dbReference type="ARBA" id="ARBA00001974"/>
    </source>
</evidence>
<comment type="pathway">
    <text evidence="5">Amino-acid biosynthesis; L-glutamate biosynthesis via GLT pathway; L-glutamate from 2-oxoglutarate and L-glutamine (NAD(+) route): step 1/1.</text>
</comment>
<dbReference type="InterPro" id="IPR036485">
    <property type="entry name" value="Glu_synth_asu_C_sf"/>
</dbReference>
<dbReference type="GO" id="GO:0006537">
    <property type="term" value="P:glutamate biosynthetic process"/>
    <property type="evidence" value="ECO:0007669"/>
    <property type="project" value="UniProtKB-KW"/>
</dbReference>
<dbReference type="CDD" id="cd00982">
    <property type="entry name" value="gltB_C"/>
    <property type="match status" value="1"/>
</dbReference>
<dbReference type="Pfam" id="PF04898">
    <property type="entry name" value="Glu_syn_central"/>
    <property type="match status" value="1"/>
</dbReference>
<reference evidence="23" key="1">
    <citation type="submission" date="2022-06" db="EMBL/GenBank/DDBJ databases">
        <authorList>
            <person name="Berger JAMES D."/>
            <person name="Berger JAMES D."/>
        </authorList>
    </citation>
    <scope>NUCLEOTIDE SEQUENCE [LARGE SCALE GENOMIC DNA]</scope>
</reference>
<evidence type="ECO:0000256" key="19">
    <source>
        <dbReference type="ARBA" id="ARBA00048867"/>
    </source>
</evidence>
<keyword evidence="13" id="KW-0560">Oxidoreductase</keyword>
<dbReference type="Pfam" id="PF00310">
    <property type="entry name" value="GATase_2"/>
    <property type="match status" value="1"/>
</dbReference>
<dbReference type="SUPFAM" id="SSF46548">
    <property type="entry name" value="alpha-helical ferredoxin"/>
    <property type="match status" value="1"/>
</dbReference>
<dbReference type="Gene3D" id="3.50.50.60">
    <property type="entry name" value="FAD/NAD(P)-binding domain"/>
    <property type="match status" value="2"/>
</dbReference>